<dbReference type="STRING" id="477184.KYC_01674"/>
<gene>
    <name evidence="2" type="ORF">KYC_01674</name>
</gene>
<dbReference type="RefSeq" id="WP_008158191.1">
    <property type="nucleotide sequence ID" value="NZ_AGUF01000008.1"/>
</dbReference>
<reference evidence="2 3" key="1">
    <citation type="journal article" date="2012" name="J. Bacteriol.">
        <title>Genome sequence of the highly efficient arsenite-oxidizing bacterium Achromobacter arsenitoxydans SY8.</title>
        <authorList>
            <person name="Li X."/>
            <person name="Hu Y."/>
            <person name="Gong J."/>
            <person name="Lin Y."/>
            <person name="Johnstone L."/>
            <person name="Rensing C."/>
            <person name="Wang G."/>
        </authorList>
    </citation>
    <scope>NUCLEOTIDE SEQUENCE [LARGE SCALE GENOMIC DNA]</scope>
    <source>
        <strain evidence="2 3">SY8</strain>
    </source>
</reference>
<dbReference type="Pfam" id="PF13503">
    <property type="entry name" value="DUF4123"/>
    <property type="match status" value="1"/>
</dbReference>
<dbReference type="InterPro" id="IPR025391">
    <property type="entry name" value="DUF4123"/>
</dbReference>
<protein>
    <recommendedName>
        <fullName evidence="1">DUF4123 domain-containing protein</fullName>
    </recommendedName>
</protein>
<proteinExistence type="predicted"/>
<dbReference type="AlphaFoldDB" id="H0F0Q3"/>
<keyword evidence="3" id="KW-1185">Reference proteome</keyword>
<evidence type="ECO:0000313" key="3">
    <source>
        <dbReference type="Proteomes" id="UP000003113"/>
    </source>
</evidence>
<feature type="domain" description="DUF4123" evidence="1">
    <location>
        <begin position="33"/>
        <end position="151"/>
    </location>
</feature>
<sequence length="309" mass="34883">MNAVTKQSSWSRQVVDVMPSLNWAMLQQGPRPWLCLDGACSETLEEDVQAVTKSLDYRWAWRGTAWEYSFPGYRQGPLLVPLDEALLTFALDHWLRQQAGLILQGPDDRDSLLAHLQQLHQLEGSDGLPIGFRLHAMRSLEELCEGLPDDRRLDLFGPIQRFIWHSEAGSSGEWLYADSPATNQSASKPDSVITLTPNDEDALDQASLAWFMRDCARETCQRIPAYGLAENERVLWGNLSCFVGEATDQLALTAECDVRRYVALRFEHPQEFFAKDAALREILVKKHLQGKQRLLEAEARLTTLASANS</sequence>
<dbReference type="EMBL" id="AGUF01000008">
    <property type="protein sequence ID" value="EHK68160.1"/>
    <property type="molecule type" value="Genomic_DNA"/>
</dbReference>
<comment type="caution">
    <text evidence="2">The sequence shown here is derived from an EMBL/GenBank/DDBJ whole genome shotgun (WGS) entry which is preliminary data.</text>
</comment>
<accession>H0F0Q3</accession>
<evidence type="ECO:0000313" key="2">
    <source>
        <dbReference type="EMBL" id="EHK68160.1"/>
    </source>
</evidence>
<dbReference type="Proteomes" id="UP000003113">
    <property type="component" value="Unassembled WGS sequence"/>
</dbReference>
<name>H0F0Q3_9BURK</name>
<evidence type="ECO:0000259" key="1">
    <source>
        <dbReference type="Pfam" id="PF13503"/>
    </source>
</evidence>
<organism evidence="2 3">
    <name type="scientific">Achromobacter arsenitoxydans SY8</name>
    <dbReference type="NCBI Taxonomy" id="477184"/>
    <lineage>
        <taxon>Bacteria</taxon>
        <taxon>Pseudomonadati</taxon>
        <taxon>Pseudomonadota</taxon>
        <taxon>Betaproteobacteria</taxon>
        <taxon>Burkholderiales</taxon>
        <taxon>Alcaligenaceae</taxon>
        <taxon>Achromobacter</taxon>
    </lineage>
</organism>